<name>G7ZA23_AZOL4</name>
<reference evidence="3" key="1">
    <citation type="journal article" date="2011" name="PLoS Genet.">
        <title>Azospirillum genomes reveal transition of bacteria from aquatic to terrestrial environments.</title>
        <authorList>
            <person name="Wisniewski-Dye F."/>
            <person name="Borziak K."/>
            <person name="Khalsa-Moyers G."/>
            <person name="Alexandre G."/>
            <person name="Sukharnikov L.O."/>
            <person name="Wuichet K."/>
            <person name="Hurst G.B."/>
            <person name="McDonald W.H."/>
            <person name="Robertson J.S."/>
            <person name="Barbe V."/>
            <person name="Calteau A."/>
            <person name="Rouy Z."/>
            <person name="Mangenot S."/>
            <person name="Prigent-Combaret C."/>
            <person name="Normand P."/>
            <person name="Boyer M."/>
            <person name="Siguier P."/>
            <person name="Dessaux Y."/>
            <person name="Elmerich C."/>
            <person name="Condemine G."/>
            <person name="Krishnen G."/>
            <person name="Kennedy I."/>
            <person name="Paterson A.H."/>
            <person name="Gonzalez V."/>
            <person name="Mavingui P."/>
            <person name="Zhulin I.B."/>
        </authorList>
    </citation>
    <scope>NUCLEOTIDE SEQUENCE [LARGE SCALE GENOMIC DNA]</scope>
    <source>
        <strain evidence="3">4B</strain>
    </source>
</reference>
<keyword evidence="1" id="KW-0812">Transmembrane</keyword>
<geneLocation type="plasmid" evidence="2 3">
    <name>AZO_p1</name>
</geneLocation>
<evidence type="ECO:0000256" key="1">
    <source>
        <dbReference type="SAM" id="Phobius"/>
    </source>
</evidence>
<dbReference type="Proteomes" id="UP000005667">
    <property type="component" value="Plasmid AZO_p1"/>
</dbReference>
<organism evidence="2 3">
    <name type="scientific">Azospirillum lipoferum (strain 4B)</name>
    <dbReference type="NCBI Taxonomy" id="862719"/>
    <lineage>
        <taxon>Bacteria</taxon>
        <taxon>Pseudomonadati</taxon>
        <taxon>Pseudomonadota</taxon>
        <taxon>Alphaproteobacteria</taxon>
        <taxon>Rhodospirillales</taxon>
        <taxon>Azospirillaceae</taxon>
        <taxon>Azospirillum</taxon>
    </lineage>
</organism>
<keyword evidence="1" id="KW-0472">Membrane</keyword>
<keyword evidence="2" id="KW-0614">Plasmid</keyword>
<dbReference type="EMBL" id="FQ311869">
    <property type="protein sequence ID" value="CBS88450.1"/>
    <property type="molecule type" value="Genomic_DNA"/>
</dbReference>
<protein>
    <submittedName>
        <fullName evidence="2">Uncharacterized protein</fullName>
    </submittedName>
</protein>
<dbReference type="HOGENOM" id="CLU_1136244_0_0_5"/>
<dbReference type="KEGG" id="ali:AZOLI_p10145"/>
<sequence length="244" mass="27371">MSEAGGMTPHHLFLEELARRRAEVDQDYVGDRNRLICHIRSLPPAERRIYLCSDEEVLLLPAADRRELMVESNVESEAAVSALLRRQSWKDAAVWASLLAVAGVLAMMSGGLVQISAAIDQALAEGRVPLAAEQQIALQRINEIGTAKFVDVPLAELRQRVEMPRQMIDVWQSLEVNDATSSADKEEREKLRIKVVGTFLYSINTKDPLVQKRGVDLLTDLFADPERRGEVLENLCRQKSSSRR</sequence>
<proteinExistence type="predicted"/>
<evidence type="ECO:0000313" key="2">
    <source>
        <dbReference type="EMBL" id="CBS88450.1"/>
    </source>
</evidence>
<accession>G7ZA23</accession>
<dbReference type="AlphaFoldDB" id="G7ZA23"/>
<keyword evidence="1" id="KW-1133">Transmembrane helix</keyword>
<gene>
    <name evidence="2" type="ordered locus">AZOLI_p10145</name>
</gene>
<evidence type="ECO:0000313" key="3">
    <source>
        <dbReference type="Proteomes" id="UP000005667"/>
    </source>
</evidence>
<feature type="transmembrane region" description="Helical" evidence="1">
    <location>
        <begin position="92"/>
        <end position="113"/>
    </location>
</feature>
<keyword evidence="3" id="KW-1185">Reference proteome</keyword>
<dbReference type="RefSeq" id="WP_014187918.1">
    <property type="nucleotide sequence ID" value="NC_016585.1"/>
</dbReference>